<dbReference type="RefSeq" id="WP_004824640.1">
    <property type="nucleotide sequence ID" value="NZ_ADDO01000035.1"/>
</dbReference>
<dbReference type="Gene3D" id="3.30.1330.100">
    <property type="entry name" value="CofE-like"/>
    <property type="match status" value="1"/>
</dbReference>
<evidence type="ECO:0000313" key="3">
    <source>
        <dbReference type="Proteomes" id="UP000005711"/>
    </source>
</evidence>
<gene>
    <name evidence="2" type="ORF">HMPREF0628_0403</name>
</gene>
<feature type="domain" description="Coenzyme F420:L-glutamate ligase-like" evidence="1">
    <location>
        <begin position="11"/>
        <end position="387"/>
    </location>
</feature>
<dbReference type="EMBL" id="ADDO01000035">
    <property type="protein sequence ID" value="EFA90191.1"/>
    <property type="molecule type" value="Genomic_DNA"/>
</dbReference>
<proteinExistence type="predicted"/>
<dbReference type="InterPro" id="IPR002847">
    <property type="entry name" value="F420-0_gamma-glut_ligase-dom"/>
</dbReference>
<reference evidence="2 3" key="1">
    <citation type="submission" date="2009-12" db="EMBL/GenBank/DDBJ databases">
        <title>Genome Sequence of Peptoniphilus lacrimalis 315-B.</title>
        <authorList>
            <person name="Durkin A.S."/>
            <person name="Madupu R."/>
            <person name="Torralba M."/>
            <person name="Methe B."/>
            <person name="Sutton G."/>
            <person name="Strausberg R.L."/>
            <person name="Nelson K.E."/>
        </authorList>
    </citation>
    <scope>NUCLEOTIDE SEQUENCE [LARGE SCALE GENOMIC DNA]</scope>
    <source>
        <strain evidence="2 3">315-B</strain>
    </source>
</reference>
<dbReference type="Proteomes" id="UP000005711">
    <property type="component" value="Unassembled WGS sequence"/>
</dbReference>
<keyword evidence="3" id="KW-1185">Reference proteome</keyword>
<dbReference type="SUPFAM" id="SSF144010">
    <property type="entry name" value="CofE-like"/>
    <property type="match status" value="1"/>
</dbReference>
<name>D1VTE0_9FIRM</name>
<evidence type="ECO:0000259" key="1">
    <source>
        <dbReference type="Pfam" id="PF01996"/>
    </source>
</evidence>
<dbReference type="eggNOG" id="COG1478">
    <property type="taxonomic scope" value="Bacteria"/>
</dbReference>
<protein>
    <recommendedName>
        <fullName evidence="1">Coenzyme F420:L-glutamate ligase-like domain-containing protein</fullName>
    </recommendedName>
</protein>
<dbReference type="Pfam" id="PF01996">
    <property type="entry name" value="F420_ligase"/>
    <property type="match status" value="1"/>
</dbReference>
<organism evidence="2 3">
    <name type="scientific">Peptoniphilus lacrimalis 315-B</name>
    <dbReference type="NCBI Taxonomy" id="596330"/>
    <lineage>
        <taxon>Bacteria</taxon>
        <taxon>Bacillati</taxon>
        <taxon>Bacillota</taxon>
        <taxon>Tissierellia</taxon>
        <taxon>Tissierellales</taxon>
        <taxon>Peptoniphilaceae</taxon>
        <taxon>Peptoniphilus</taxon>
    </lineage>
</organism>
<comment type="caution">
    <text evidence="2">The sequence shown here is derived from an EMBL/GenBank/DDBJ whole genome shotgun (WGS) entry which is preliminary data.</text>
</comment>
<sequence length="395" mass="43908">MTRYVGTVVRGIRTPIVKSGDELVSIVRDSLKLATDAENIQIRDRDVVAVTESLVARAQNNYVNVDQIAKDLNAKFDKEIGIVFPILSRNRFSTILRAIAKTGKKIHILFSYPSDEVGNALMSPDLLIDKKINPYSDVLEEKDYRRIFGPVVKHQFTGIDYVSLYKDICKDNDCEIHFSNNPVTILKYTDEALICSTHTRFNIKRILKDAGAKVCLALDDIMTESIDGSGFNEQFGLLGSNYASDSRLKLFPRNGQVFVDNLQKTLKDLYGKEIEVMIYGDGAFKDPVGKIWELADPVVSPAHTKGLVGQPNELKIKYIADTDLKDMNTEEATKAMKDKISHKNANLVGTNETLGTTPRRITDLLGSLCDLTSGSGDKGTPVILIQGYFDNFASE</sequence>
<evidence type="ECO:0000313" key="2">
    <source>
        <dbReference type="EMBL" id="EFA90191.1"/>
    </source>
</evidence>
<accession>D1VTE0</accession>
<dbReference type="AlphaFoldDB" id="D1VTE0"/>